<keyword evidence="2" id="KW-1133">Transmembrane helix</keyword>
<evidence type="ECO:0000256" key="1">
    <source>
        <dbReference type="SAM" id="MobiDB-lite"/>
    </source>
</evidence>
<dbReference type="STRING" id="348780.NP_4102A"/>
<dbReference type="EnsemblBacteria" id="CAI50142">
    <property type="protein sequence ID" value="CAI50142"/>
    <property type="gene ID" value="NP_4102A"/>
</dbReference>
<keyword evidence="2" id="KW-0472">Membrane</keyword>
<dbReference type="Pfam" id="PF19119">
    <property type="entry name" value="DUF5803"/>
    <property type="match status" value="1"/>
</dbReference>
<dbReference type="EMBL" id="CR936257">
    <property type="protein sequence ID" value="CAI50142.1"/>
    <property type="molecule type" value="Genomic_DNA"/>
</dbReference>
<dbReference type="eggNOG" id="arCOG02874">
    <property type="taxonomic scope" value="Archaea"/>
</dbReference>
<dbReference type="PROSITE" id="PS51257">
    <property type="entry name" value="PROKAR_LIPOPROTEIN"/>
    <property type="match status" value="1"/>
</dbReference>
<dbReference type="KEGG" id="nph:NP_4102A"/>
<keyword evidence="4" id="KW-1185">Reference proteome</keyword>
<feature type="compositionally biased region" description="Acidic residues" evidence="1">
    <location>
        <begin position="257"/>
        <end position="267"/>
    </location>
</feature>
<dbReference type="AlphaFoldDB" id="A0A1U7EY68"/>
<name>A0A1U7EY68_NATPD</name>
<gene>
    <name evidence="3" type="ordered locus">NP_4102A</name>
</gene>
<dbReference type="OrthoDB" id="312630at2157"/>
<reference evidence="3 4" key="1">
    <citation type="journal article" date="2005" name="Genome Res.">
        <title>Living with two extremes: conclusions from the genome sequence of Natronomonas pharaonis.</title>
        <authorList>
            <person name="Falb M."/>
            <person name="Pfeiffer F."/>
            <person name="Palm P."/>
            <person name="Rodewald K."/>
            <person name="Hickmann V."/>
            <person name="Tittor J."/>
            <person name="Oesterhelt D."/>
        </authorList>
    </citation>
    <scope>NUCLEOTIDE SEQUENCE [LARGE SCALE GENOMIC DNA]</scope>
    <source>
        <strain evidence="4">ATCC 35678 / DSM 2160 / CIP 103997 / JCM 8858 / NBRC 14720 / NCIMB 2260 / Gabara</strain>
    </source>
</reference>
<dbReference type="InterPro" id="IPR043826">
    <property type="entry name" value="DUF5803"/>
</dbReference>
<dbReference type="RefSeq" id="WP_011323758.1">
    <property type="nucleotide sequence ID" value="NC_007426.1"/>
</dbReference>
<evidence type="ECO:0000313" key="3">
    <source>
        <dbReference type="EMBL" id="CAI50142.1"/>
    </source>
</evidence>
<feature type="region of interest" description="Disordered" evidence="1">
    <location>
        <begin position="254"/>
        <end position="274"/>
    </location>
</feature>
<feature type="transmembrane region" description="Helical" evidence="2">
    <location>
        <begin position="220"/>
        <end position="242"/>
    </location>
</feature>
<proteinExistence type="predicted"/>
<evidence type="ECO:0000313" key="4">
    <source>
        <dbReference type="Proteomes" id="UP000002698"/>
    </source>
</evidence>
<sequence length="274" mass="30494">MNRRLLAAVAVFVLFGLAGCTTIFGADVDDPEALSEEAEYNFDTDRDAFITVNRDNYTAVYNTSASATGDEGTMELWRTNRLTIEQPLELYGLQFRYDNGTTIRYIEGEPMRIHQDGTTEPTDSLSVDNTRRRTIVDLPSADGQLAYTTPKTGKRIAVYAPVHGSYEIALPPDTDAALPLLSQVRPSNDDREEVGDRVHLQWDEVDTSVVVVRWYLDRDLWLFGGLVVIAVIAAVGGAVYYYRQIKQAEKTRKEEGFDIDIDDDGDDGPPPGMG</sequence>
<organism evidence="3 4">
    <name type="scientific">Natronomonas pharaonis (strain ATCC 35678 / DSM 2160 / CIP 103997 / JCM 8858 / NBRC 14720 / NCIMB 2260 / Gabara)</name>
    <name type="common">Halobacterium pharaonis</name>
    <dbReference type="NCBI Taxonomy" id="348780"/>
    <lineage>
        <taxon>Archaea</taxon>
        <taxon>Methanobacteriati</taxon>
        <taxon>Methanobacteriota</taxon>
        <taxon>Stenosarchaea group</taxon>
        <taxon>Halobacteria</taxon>
        <taxon>Halobacteriales</taxon>
        <taxon>Natronomonadaceae</taxon>
        <taxon>Natronomonas</taxon>
    </lineage>
</organism>
<accession>A0A1U7EY68</accession>
<evidence type="ECO:0000256" key="2">
    <source>
        <dbReference type="SAM" id="Phobius"/>
    </source>
</evidence>
<dbReference type="HOGENOM" id="CLU_094837_0_0_2"/>
<keyword evidence="2" id="KW-0812">Transmembrane</keyword>
<dbReference type="Proteomes" id="UP000002698">
    <property type="component" value="Chromosome"/>
</dbReference>
<protein>
    <submittedName>
        <fullName evidence="3">Uncharacterized protein</fullName>
    </submittedName>
</protein>
<dbReference type="GeneID" id="3701972"/>